<reference evidence="6" key="3">
    <citation type="submission" date="2015-04" db="UniProtKB">
        <authorList>
            <consortium name="EnsemblPlants"/>
        </authorList>
    </citation>
    <scope>IDENTIFICATION</scope>
    <source>
        <strain evidence="6">cv. Jemalong A17</strain>
    </source>
</reference>
<evidence type="ECO:0000313" key="8">
    <source>
        <dbReference type="Proteomes" id="UP000265566"/>
    </source>
</evidence>
<dbReference type="KEGG" id="mtr:11420196"/>
<dbReference type="PROSITE" id="PS00283">
    <property type="entry name" value="SOYBEAN_KUNITZ"/>
    <property type="match status" value="1"/>
</dbReference>
<accession>G7KKQ6</accession>
<evidence type="ECO:0000256" key="1">
    <source>
        <dbReference type="ARBA" id="ARBA00004613"/>
    </source>
</evidence>
<name>G7KKQ6_MEDTR</name>
<dbReference type="InterPro" id="IPR011065">
    <property type="entry name" value="Kunitz_inhibitor_STI-like_sf"/>
</dbReference>
<dbReference type="Pfam" id="PF00197">
    <property type="entry name" value="Kunitz_legume"/>
    <property type="match status" value="1"/>
</dbReference>
<keyword evidence="3" id="KW-0732">Signal</keyword>
<evidence type="ECO:0000313" key="7">
    <source>
        <dbReference type="Proteomes" id="UP000002051"/>
    </source>
</evidence>
<keyword evidence="7" id="KW-1185">Reference proteome</keyword>
<evidence type="ECO:0000313" key="4">
    <source>
        <dbReference type="EMBL" id="AES76402.1"/>
    </source>
</evidence>
<protein>
    <submittedName>
        <fullName evidence="4">Kunitz type trypsin inhibitor / miraculin</fullName>
    </submittedName>
</protein>
<dbReference type="PANTHER" id="PTHR33107">
    <property type="entry name" value="KUNITZ TRYPSIN INHIBITOR 2"/>
    <property type="match status" value="1"/>
</dbReference>
<evidence type="ECO:0000313" key="6">
    <source>
        <dbReference type="EnsemblPlants" id="AES76402"/>
    </source>
</evidence>
<reference evidence="4 7" key="1">
    <citation type="journal article" date="2011" name="Nature">
        <title>The Medicago genome provides insight into the evolution of rhizobial symbioses.</title>
        <authorList>
            <person name="Young N.D."/>
            <person name="Debelle F."/>
            <person name="Oldroyd G.E."/>
            <person name="Geurts R."/>
            <person name="Cannon S.B."/>
            <person name="Udvardi M.K."/>
            <person name="Benedito V.A."/>
            <person name="Mayer K.F."/>
            <person name="Gouzy J."/>
            <person name="Schoof H."/>
            <person name="Van de Peer Y."/>
            <person name="Proost S."/>
            <person name="Cook D.R."/>
            <person name="Meyers B.C."/>
            <person name="Spannagl M."/>
            <person name="Cheung F."/>
            <person name="De Mita S."/>
            <person name="Krishnakumar V."/>
            <person name="Gundlach H."/>
            <person name="Zhou S."/>
            <person name="Mudge J."/>
            <person name="Bharti A.K."/>
            <person name="Murray J.D."/>
            <person name="Naoumkina M.A."/>
            <person name="Rosen B."/>
            <person name="Silverstein K.A."/>
            <person name="Tang H."/>
            <person name="Rombauts S."/>
            <person name="Zhao P.X."/>
            <person name="Zhou P."/>
            <person name="Barbe V."/>
            <person name="Bardou P."/>
            <person name="Bechner M."/>
            <person name="Bellec A."/>
            <person name="Berger A."/>
            <person name="Berges H."/>
            <person name="Bidwell S."/>
            <person name="Bisseling T."/>
            <person name="Choisne N."/>
            <person name="Couloux A."/>
            <person name="Denny R."/>
            <person name="Deshpande S."/>
            <person name="Dai X."/>
            <person name="Doyle J.J."/>
            <person name="Dudez A.M."/>
            <person name="Farmer A.D."/>
            <person name="Fouteau S."/>
            <person name="Franken C."/>
            <person name="Gibelin C."/>
            <person name="Gish J."/>
            <person name="Goldstein S."/>
            <person name="Gonzalez A.J."/>
            <person name="Green P.J."/>
            <person name="Hallab A."/>
            <person name="Hartog M."/>
            <person name="Hua A."/>
            <person name="Humphray S.J."/>
            <person name="Jeong D.H."/>
            <person name="Jing Y."/>
            <person name="Jocker A."/>
            <person name="Kenton S.M."/>
            <person name="Kim D.J."/>
            <person name="Klee K."/>
            <person name="Lai H."/>
            <person name="Lang C."/>
            <person name="Lin S."/>
            <person name="Macmil S.L."/>
            <person name="Magdelenat G."/>
            <person name="Matthews L."/>
            <person name="McCorrison J."/>
            <person name="Monaghan E.L."/>
            <person name="Mun J.H."/>
            <person name="Najar F.Z."/>
            <person name="Nicholson C."/>
            <person name="Noirot C."/>
            <person name="O'Bleness M."/>
            <person name="Paule C.R."/>
            <person name="Poulain J."/>
            <person name="Prion F."/>
            <person name="Qin B."/>
            <person name="Qu C."/>
            <person name="Retzel E.F."/>
            <person name="Riddle C."/>
            <person name="Sallet E."/>
            <person name="Samain S."/>
            <person name="Samson N."/>
            <person name="Sanders I."/>
            <person name="Saurat O."/>
            <person name="Scarpelli C."/>
            <person name="Schiex T."/>
            <person name="Segurens B."/>
            <person name="Severin A.J."/>
            <person name="Sherrier D.J."/>
            <person name="Shi R."/>
            <person name="Sims S."/>
            <person name="Singer S.R."/>
            <person name="Sinharoy S."/>
            <person name="Sterck L."/>
            <person name="Viollet A."/>
            <person name="Wang B.B."/>
            <person name="Wang K."/>
            <person name="Wang M."/>
            <person name="Wang X."/>
            <person name="Warfsmann J."/>
            <person name="Weissenbach J."/>
            <person name="White D.D."/>
            <person name="White J.D."/>
            <person name="Wiley G.B."/>
            <person name="Wincker P."/>
            <person name="Xing Y."/>
            <person name="Yang L."/>
            <person name="Yao Z."/>
            <person name="Ying F."/>
            <person name="Zhai J."/>
            <person name="Zhou L."/>
            <person name="Zuber A."/>
            <person name="Denarie J."/>
            <person name="Dixon R.A."/>
            <person name="May G.D."/>
            <person name="Schwartz D.C."/>
            <person name="Rogers J."/>
            <person name="Quetier F."/>
            <person name="Town C.D."/>
            <person name="Roe B.A."/>
        </authorList>
    </citation>
    <scope>NUCLEOTIDE SEQUENCE [LARGE SCALE GENOMIC DNA]</scope>
    <source>
        <strain evidence="4">A17</strain>
        <strain evidence="6 7">cv. Jemalong A17</strain>
    </source>
</reference>
<dbReference type="SMART" id="SM00452">
    <property type="entry name" value="STI"/>
    <property type="match status" value="1"/>
</dbReference>
<dbReference type="OrthoDB" id="1872570at2759"/>
<dbReference type="PANTHER" id="PTHR33107:SF82">
    <property type="entry name" value="KUNITZ TYPE TRYPSIN INHIBITOR _ MIRACULIN"/>
    <property type="match status" value="1"/>
</dbReference>
<dbReference type="eggNOG" id="ENOG502QWSQ">
    <property type="taxonomic scope" value="Eukaryota"/>
</dbReference>
<reference evidence="4 7" key="2">
    <citation type="journal article" date="2014" name="BMC Genomics">
        <title>An improved genome release (version Mt4.0) for the model legume Medicago truncatula.</title>
        <authorList>
            <person name="Tang H."/>
            <person name="Krishnakumar V."/>
            <person name="Bidwell S."/>
            <person name="Rosen B."/>
            <person name="Chan A."/>
            <person name="Zhou S."/>
            <person name="Gentzbittel L."/>
            <person name="Childs K.L."/>
            <person name="Yandell M."/>
            <person name="Gundlach H."/>
            <person name="Mayer K.F."/>
            <person name="Schwartz D.C."/>
            <person name="Town C.D."/>
        </authorList>
    </citation>
    <scope>GENOME REANNOTATION</scope>
    <source>
        <strain evidence="6 7">cv. Jemalong A17</strain>
    </source>
</reference>
<sequence>MKSTFLAFLLLIALTSQPLLSSSLEHVVDITGKNLRANAYYNVLLSMPYTNSRSPEGLGLSNNIGQPCPLDVIVVSRYQSLPIRFTPLNLKKGVIRVSSDLNIMFRSNSSCPYHTTVWKLDRFDASKGKSFVTTDGFIGNPGPQSISNWFKIEKYVEGYKLVYCPIVCPSCKHECKNVGLFEDENGNKRLALSDVPYQVKFVKV</sequence>
<proteinExistence type="predicted"/>
<dbReference type="Gramene" id="rna37265">
    <property type="protein sequence ID" value="RHN52572.1"/>
    <property type="gene ID" value="gene37265"/>
</dbReference>
<dbReference type="InterPro" id="IPR002160">
    <property type="entry name" value="Prot_inh_Kunz-lg"/>
</dbReference>
<evidence type="ECO:0000256" key="3">
    <source>
        <dbReference type="SAM" id="SignalP"/>
    </source>
</evidence>
<dbReference type="AlphaFoldDB" id="G7KKQ6"/>
<dbReference type="HOGENOM" id="CLU_090145_1_0_1"/>
<dbReference type="SUPFAM" id="SSF50386">
    <property type="entry name" value="STI-like"/>
    <property type="match status" value="1"/>
</dbReference>
<dbReference type="GO" id="GO:0004866">
    <property type="term" value="F:endopeptidase inhibitor activity"/>
    <property type="evidence" value="ECO:0007669"/>
    <property type="project" value="InterPro"/>
</dbReference>
<dbReference type="OMA" id="DLNIMFP"/>
<reference evidence="5" key="5">
    <citation type="journal article" date="2018" name="Nat. Plants">
        <title>Whole-genome landscape of Medicago truncatula symbiotic genes.</title>
        <authorList>
            <person name="Pecrix Y."/>
            <person name="Gamas P."/>
            <person name="Carrere S."/>
        </authorList>
    </citation>
    <scope>NUCLEOTIDE SEQUENCE</scope>
    <source>
        <tissue evidence="5">Leaves</tissue>
    </source>
</reference>
<organism evidence="4 7">
    <name type="scientific">Medicago truncatula</name>
    <name type="common">Barrel medic</name>
    <name type="synonym">Medicago tribuloides</name>
    <dbReference type="NCBI Taxonomy" id="3880"/>
    <lineage>
        <taxon>Eukaryota</taxon>
        <taxon>Viridiplantae</taxon>
        <taxon>Streptophyta</taxon>
        <taxon>Embryophyta</taxon>
        <taxon>Tracheophyta</taxon>
        <taxon>Spermatophyta</taxon>
        <taxon>Magnoliopsida</taxon>
        <taxon>eudicotyledons</taxon>
        <taxon>Gunneridae</taxon>
        <taxon>Pentapetalae</taxon>
        <taxon>rosids</taxon>
        <taxon>fabids</taxon>
        <taxon>Fabales</taxon>
        <taxon>Fabaceae</taxon>
        <taxon>Papilionoideae</taxon>
        <taxon>50 kb inversion clade</taxon>
        <taxon>NPAAA clade</taxon>
        <taxon>Hologalegina</taxon>
        <taxon>IRL clade</taxon>
        <taxon>Trifolieae</taxon>
        <taxon>Medicago</taxon>
    </lineage>
</organism>
<evidence type="ECO:0000256" key="2">
    <source>
        <dbReference type="ARBA" id="ARBA00022525"/>
    </source>
</evidence>
<dbReference type="STRING" id="3880.G7KKQ6"/>
<dbReference type="Proteomes" id="UP000002051">
    <property type="component" value="Chromosome 6"/>
</dbReference>
<feature type="chain" id="PRO_5014573693" evidence="3">
    <location>
        <begin position="22"/>
        <end position="204"/>
    </location>
</feature>
<dbReference type="Proteomes" id="UP000265566">
    <property type="component" value="Chromosome 6"/>
</dbReference>
<dbReference type="EMBL" id="CM001222">
    <property type="protein sequence ID" value="AES76402.1"/>
    <property type="molecule type" value="Genomic_DNA"/>
</dbReference>
<dbReference type="MEROPS" id="I03.030"/>
<dbReference type="GO" id="GO:0005576">
    <property type="term" value="C:extracellular region"/>
    <property type="evidence" value="ECO:0007669"/>
    <property type="project" value="UniProtKB-SubCell"/>
</dbReference>
<dbReference type="PaxDb" id="3880-AES76402"/>
<feature type="signal peptide" evidence="3">
    <location>
        <begin position="1"/>
        <end position="21"/>
    </location>
</feature>
<dbReference type="Gene3D" id="2.80.10.50">
    <property type="match status" value="1"/>
</dbReference>
<dbReference type="CDD" id="cd23375">
    <property type="entry name" value="beta-trefoil_STI_VvMLP-like"/>
    <property type="match status" value="1"/>
</dbReference>
<dbReference type="EMBL" id="PSQE01000006">
    <property type="protein sequence ID" value="RHN52572.1"/>
    <property type="molecule type" value="Genomic_DNA"/>
</dbReference>
<comment type="subcellular location">
    <subcellularLocation>
        <location evidence="1">Secreted</location>
    </subcellularLocation>
</comment>
<evidence type="ECO:0000313" key="5">
    <source>
        <dbReference type="EMBL" id="RHN52572.1"/>
    </source>
</evidence>
<dbReference type="EnsemblPlants" id="AES76402">
    <property type="protein sequence ID" value="AES76402"/>
    <property type="gene ID" value="MTR_6g078250"/>
</dbReference>
<keyword evidence="2" id="KW-0964">Secreted</keyword>
<gene>
    <name evidence="6" type="primary">11420196</name>
    <name evidence="4" type="ordered locus">MTR_6g078250</name>
    <name evidence="5" type="ORF">MtrunA17_Chr6g0482011</name>
</gene>
<reference evidence="8" key="4">
    <citation type="journal article" date="2018" name="Nat. Plants">
        <title>Whole-genome landscape of Medicago truncatula symbiotic genes.</title>
        <authorList>
            <person name="Pecrix Y."/>
            <person name="Staton S.E."/>
            <person name="Sallet E."/>
            <person name="Lelandais-Briere C."/>
            <person name="Moreau S."/>
            <person name="Carrere S."/>
            <person name="Blein T."/>
            <person name="Jardinaud M.F."/>
            <person name="Latrasse D."/>
            <person name="Zouine M."/>
            <person name="Zahm M."/>
            <person name="Kreplak J."/>
            <person name="Mayjonade B."/>
            <person name="Satge C."/>
            <person name="Perez M."/>
            <person name="Cauet S."/>
            <person name="Marande W."/>
            <person name="Chantry-Darmon C."/>
            <person name="Lopez-Roques C."/>
            <person name="Bouchez O."/>
            <person name="Berard A."/>
            <person name="Debelle F."/>
            <person name="Munos S."/>
            <person name="Bendahmane A."/>
            <person name="Berges H."/>
            <person name="Niebel A."/>
            <person name="Buitink J."/>
            <person name="Frugier F."/>
            <person name="Benhamed M."/>
            <person name="Crespi M."/>
            <person name="Gouzy J."/>
            <person name="Gamas P."/>
        </authorList>
    </citation>
    <scope>NUCLEOTIDE SEQUENCE [LARGE SCALE GENOMIC DNA]</scope>
    <source>
        <strain evidence="8">cv. Jemalong A17</strain>
    </source>
</reference>